<dbReference type="RefSeq" id="WP_086330702.1">
    <property type="nucleotide sequence ID" value="NZ_NGLE02000001.1"/>
</dbReference>
<dbReference type="Proteomes" id="UP000195139">
    <property type="component" value="Unassembled WGS sequence"/>
</dbReference>
<evidence type="ECO:0000313" key="4">
    <source>
        <dbReference type="Proteomes" id="UP000195139"/>
    </source>
</evidence>
<keyword evidence="1" id="KW-0472">Membrane</keyword>
<reference evidence="3" key="1">
    <citation type="submission" date="2017-05" db="EMBL/GenBank/DDBJ databases">
        <title>The Genome Sequence of Enterococcus sp. 4G2_DIV0659.</title>
        <authorList>
            <consortium name="The Broad Institute Genomics Platform"/>
            <consortium name="The Broad Institute Genomic Center for Infectious Diseases"/>
            <person name="Earl A."/>
            <person name="Manson A."/>
            <person name="Schwartman J."/>
            <person name="Gilmore M."/>
            <person name="Abouelleil A."/>
            <person name="Cao P."/>
            <person name="Chapman S."/>
            <person name="Cusick C."/>
            <person name="Shea T."/>
            <person name="Young S."/>
            <person name="Neafsey D."/>
            <person name="Nusbaum C."/>
            <person name="Birren B."/>
        </authorList>
    </citation>
    <scope>NUCLEOTIDE SEQUENCE [LARGE SCALE GENOMIC DNA]</scope>
    <source>
        <strain evidence="3">4G2_DIV0659</strain>
    </source>
</reference>
<proteinExistence type="predicted"/>
<accession>A0A242CF49</accession>
<gene>
    <name evidence="3" type="ORF">A5880_001789</name>
    <name evidence="2" type="ORF">A5880_001872</name>
</gene>
<feature type="transmembrane region" description="Helical" evidence="1">
    <location>
        <begin position="6"/>
        <end position="29"/>
    </location>
</feature>
<keyword evidence="1" id="KW-1133">Transmembrane helix</keyword>
<name>A0A242CF49_9ENTE</name>
<keyword evidence="1" id="KW-0812">Transmembrane</keyword>
<feature type="transmembrane region" description="Helical" evidence="1">
    <location>
        <begin position="77"/>
        <end position="97"/>
    </location>
</feature>
<evidence type="ECO:0000313" key="3">
    <source>
        <dbReference type="EMBL" id="OTO08789.1"/>
    </source>
</evidence>
<dbReference type="AlphaFoldDB" id="A0A242CF49"/>
<sequence>MLIALIFLFLISVFFLITGMQFIRGKWLFLLAGNNFGQAPTKVAIRAGKIAGTIFLLMSVLSIVVLFSIIYNVRLNFLPFIIIIAMLYSFIVIVRSIKYWLKNG</sequence>
<protein>
    <recommendedName>
        <fullName evidence="5">DUF3784 domain-containing protein</fullName>
    </recommendedName>
</protein>
<comment type="caution">
    <text evidence="3">The sequence shown here is derived from an EMBL/GenBank/DDBJ whole genome shotgun (WGS) entry which is preliminary data.</text>
</comment>
<reference evidence="2 4" key="2">
    <citation type="submission" date="2018-07" db="EMBL/GenBank/DDBJ databases">
        <title>The Genome Sequence of Enterococcus sp. DIV0659b.</title>
        <authorList>
            <consortium name="The Broad Institute Genomics Platform"/>
            <consortium name="The Broad Institute Genomic Center for Infectious Diseases"/>
            <person name="Earl A."/>
            <person name="Manson A."/>
            <person name="Schwartman J."/>
            <person name="Gilmore M."/>
            <person name="Abouelleil A."/>
            <person name="Cao P."/>
            <person name="Chapman S."/>
            <person name="Cusick C."/>
            <person name="Shea T."/>
            <person name="Young S."/>
            <person name="Neafsey D."/>
            <person name="Nusbaum C."/>
            <person name="Birren B."/>
        </authorList>
    </citation>
    <scope>NUCLEOTIDE SEQUENCE [LARGE SCALE GENOMIC DNA]</scope>
    <source>
        <strain evidence="2 4">4G2_DIV0659</strain>
    </source>
</reference>
<evidence type="ECO:0000313" key="2">
    <source>
        <dbReference type="EMBL" id="MEI5994314.1"/>
    </source>
</evidence>
<evidence type="ECO:0000256" key="1">
    <source>
        <dbReference type="SAM" id="Phobius"/>
    </source>
</evidence>
<keyword evidence="4" id="KW-1185">Reference proteome</keyword>
<feature type="transmembrane region" description="Helical" evidence="1">
    <location>
        <begin position="50"/>
        <end position="71"/>
    </location>
</feature>
<dbReference type="EMBL" id="NGLE01000002">
    <property type="protein sequence ID" value="OTO08789.1"/>
    <property type="molecule type" value="Genomic_DNA"/>
</dbReference>
<dbReference type="EMBL" id="NGLE02000001">
    <property type="protein sequence ID" value="MEI5994314.1"/>
    <property type="molecule type" value="Genomic_DNA"/>
</dbReference>
<organism evidence="3">
    <name type="scientific">Candidatus Enterococcus mansonii</name>
    <dbReference type="NCBI Taxonomy" id="1834181"/>
    <lineage>
        <taxon>Bacteria</taxon>
        <taxon>Bacillati</taxon>
        <taxon>Bacillota</taxon>
        <taxon>Bacilli</taxon>
        <taxon>Lactobacillales</taxon>
        <taxon>Enterococcaceae</taxon>
        <taxon>Enterococcus</taxon>
    </lineage>
</organism>
<dbReference type="STRING" id="1834181.A5880_001789"/>
<evidence type="ECO:0008006" key="5">
    <source>
        <dbReference type="Google" id="ProtNLM"/>
    </source>
</evidence>